<proteinExistence type="predicted"/>
<dbReference type="InterPro" id="IPR044861">
    <property type="entry name" value="IPNS-like_FE2OG_OXY"/>
</dbReference>
<keyword evidence="3" id="KW-1185">Reference proteome</keyword>
<gene>
    <name evidence="2" type="ORF">KK1_044886</name>
</gene>
<evidence type="ECO:0000313" key="2">
    <source>
        <dbReference type="EMBL" id="KYP34187.1"/>
    </source>
</evidence>
<sequence length="94" mass="10810">MFFHIGEHCSYASSFTGKLSSKLPQGYCDAMSKLSLVLLNGRYKSCLHRTVVHIKTTRKSLAFFLCPKEFTQKHYKADMKTLEASTNWLQQTRS</sequence>
<accession>A0A151QUZ9</accession>
<dbReference type="InterPro" id="IPR027443">
    <property type="entry name" value="IPNS-like_sf"/>
</dbReference>
<dbReference type="Proteomes" id="UP000075243">
    <property type="component" value="Unassembled WGS sequence"/>
</dbReference>
<protein>
    <submittedName>
        <fullName evidence="2">Gibberellin 20 oxidase 1-D</fullName>
    </submittedName>
</protein>
<feature type="domain" description="Isopenicillin N synthase-like Fe(2+) 2OG dioxygenase" evidence="1">
    <location>
        <begin position="36"/>
        <end position="67"/>
    </location>
</feature>
<dbReference type="Gene3D" id="2.60.120.330">
    <property type="entry name" value="B-lactam Antibiotic, Isopenicillin N Synthase, Chain"/>
    <property type="match status" value="1"/>
</dbReference>
<dbReference type="STRING" id="3821.A0A151QUZ9"/>
<reference evidence="2" key="1">
    <citation type="journal article" date="2012" name="Nat. Biotechnol.">
        <title>Draft genome sequence of pigeonpea (Cajanus cajan), an orphan legume crop of resource-poor farmers.</title>
        <authorList>
            <person name="Varshney R.K."/>
            <person name="Chen W."/>
            <person name="Li Y."/>
            <person name="Bharti A.K."/>
            <person name="Saxena R.K."/>
            <person name="Schlueter J.A."/>
            <person name="Donoghue M.T."/>
            <person name="Azam S."/>
            <person name="Fan G."/>
            <person name="Whaley A.M."/>
            <person name="Farmer A.D."/>
            <person name="Sheridan J."/>
            <person name="Iwata A."/>
            <person name="Tuteja R."/>
            <person name="Penmetsa R.V."/>
            <person name="Wu W."/>
            <person name="Upadhyaya H.D."/>
            <person name="Yang S.P."/>
            <person name="Shah T."/>
            <person name="Saxena K.B."/>
            <person name="Michael T."/>
            <person name="McCombie W.R."/>
            <person name="Yang B."/>
            <person name="Zhang G."/>
            <person name="Yang H."/>
            <person name="Wang J."/>
            <person name="Spillane C."/>
            <person name="Cook D.R."/>
            <person name="May G.D."/>
            <person name="Xu X."/>
            <person name="Jackson S.A."/>
        </authorList>
    </citation>
    <scope>NUCLEOTIDE SEQUENCE [LARGE SCALE GENOMIC DNA]</scope>
</reference>
<dbReference type="Pfam" id="PF03171">
    <property type="entry name" value="2OG-FeII_Oxy"/>
    <property type="match status" value="1"/>
</dbReference>
<dbReference type="EMBL" id="KQ484660">
    <property type="protein sequence ID" value="KYP34187.1"/>
    <property type="molecule type" value="Genomic_DNA"/>
</dbReference>
<dbReference type="Gramene" id="C.cajan_42256.t">
    <property type="protein sequence ID" value="C.cajan_42256.t"/>
    <property type="gene ID" value="C.cajan_42256"/>
</dbReference>
<evidence type="ECO:0000259" key="1">
    <source>
        <dbReference type="Pfam" id="PF03171"/>
    </source>
</evidence>
<organism evidence="2 3">
    <name type="scientific">Cajanus cajan</name>
    <name type="common">Pigeon pea</name>
    <name type="synonym">Cajanus indicus</name>
    <dbReference type="NCBI Taxonomy" id="3821"/>
    <lineage>
        <taxon>Eukaryota</taxon>
        <taxon>Viridiplantae</taxon>
        <taxon>Streptophyta</taxon>
        <taxon>Embryophyta</taxon>
        <taxon>Tracheophyta</taxon>
        <taxon>Spermatophyta</taxon>
        <taxon>Magnoliopsida</taxon>
        <taxon>eudicotyledons</taxon>
        <taxon>Gunneridae</taxon>
        <taxon>Pentapetalae</taxon>
        <taxon>rosids</taxon>
        <taxon>fabids</taxon>
        <taxon>Fabales</taxon>
        <taxon>Fabaceae</taxon>
        <taxon>Papilionoideae</taxon>
        <taxon>50 kb inversion clade</taxon>
        <taxon>NPAAA clade</taxon>
        <taxon>indigoferoid/millettioid clade</taxon>
        <taxon>Phaseoleae</taxon>
        <taxon>Cajanus</taxon>
    </lineage>
</organism>
<name>A0A151QUZ9_CAJCA</name>
<dbReference type="SUPFAM" id="SSF51197">
    <property type="entry name" value="Clavaminate synthase-like"/>
    <property type="match status" value="1"/>
</dbReference>
<dbReference type="AlphaFoldDB" id="A0A151QUZ9"/>
<evidence type="ECO:0000313" key="3">
    <source>
        <dbReference type="Proteomes" id="UP000075243"/>
    </source>
</evidence>